<evidence type="ECO:0000256" key="10">
    <source>
        <dbReference type="ARBA" id="ARBA00023273"/>
    </source>
</evidence>
<comment type="similarity">
    <text evidence="4">Belongs to the Ena/VASP family.</text>
</comment>
<dbReference type="GO" id="GO:0005925">
    <property type="term" value="C:focal adhesion"/>
    <property type="evidence" value="ECO:0007669"/>
    <property type="project" value="UniProtKB-ARBA"/>
</dbReference>
<feature type="compositionally biased region" description="Pro residues" evidence="11">
    <location>
        <begin position="121"/>
        <end position="146"/>
    </location>
</feature>
<evidence type="ECO:0000256" key="11">
    <source>
        <dbReference type="SAM" id="MobiDB-lite"/>
    </source>
</evidence>
<dbReference type="Proteomes" id="UP000265120">
    <property type="component" value="Chromosome 19"/>
</dbReference>
<dbReference type="SUPFAM" id="SSF50729">
    <property type="entry name" value="PH domain-like"/>
    <property type="match status" value="1"/>
</dbReference>
<name>A0A3P8WT27_CYNSE</name>
<comment type="subcellular location">
    <subcellularLocation>
        <location evidence="2">Cell projection</location>
        <location evidence="2">Filopodium</location>
    </subcellularLocation>
    <subcellularLocation>
        <location evidence="3">Cell projection</location>
        <location evidence="3">Lamellipodium</location>
    </subcellularLocation>
    <subcellularLocation>
        <location evidence="1">Cytoplasm</location>
        <location evidence="1">Cytoskeleton</location>
    </subcellularLocation>
</comment>
<dbReference type="CDD" id="cd01207">
    <property type="entry name" value="EVH1_Ena_VASP-like"/>
    <property type="match status" value="1"/>
</dbReference>
<dbReference type="GO" id="GO:0005856">
    <property type="term" value="C:cytoskeleton"/>
    <property type="evidence" value="ECO:0007669"/>
    <property type="project" value="UniProtKB-SubCell"/>
</dbReference>
<evidence type="ECO:0000256" key="3">
    <source>
        <dbReference type="ARBA" id="ARBA00004510"/>
    </source>
</evidence>
<protein>
    <submittedName>
        <fullName evidence="13">Vasodilator stimulated phosphoprotein a</fullName>
    </submittedName>
</protein>
<evidence type="ECO:0000256" key="8">
    <source>
        <dbReference type="ARBA" id="ARBA00023203"/>
    </source>
</evidence>
<dbReference type="PANTHER" id="PTHR11202">
    <property type="entry name" value="SPROUTY-RELATED, EVH1 DOMAIN-CONTAINING PROTEIN FAMILY MEMBER"/>
    <property type="match status" value="1"/>
</dbReference>
<evidence type="ECO:0000256" key="4">
    <source>
        <dbReference type="ARBA" id="ARBA00009785"/>
    </source>
</evidence>
<evidence type="ECO:0000256" key="1">
    <source>
        <dbReference type="ARBA" id="ARBA00004245"/>
    </source>
</evidence>
<evidence type="ECO:0000256" key="6">
    <source>
        <dbReference type="ARBA" id="ARBA00022553"/>
    </source>
</evidence>
<feature type="domain" description="WH1" evidence="12">
    <location>
        <begin position="1"/>
        <end position="113"/>
    </location>
</feature>
<dbReference type="GO" id="GO:0030838">
    <property type="term" value="P:positive regulation of actin filament polymerization"/>
    <property type="evidence" value="ECO:0007669"/>
    <property type="project" value="TreeGrafter"/>
</dbReference>
<keyword evidence="10" id="KW-0966">Cell projection</keyword>
<feature type="region of interest" description="Disordered" evidence="11">
    <location>
        <begin position="115"/>
        <end position="155"/>
    </location>
</feature>
<dbReference type="GO" id="GO:0005522">
    <property type="term" value="F:profilin binding"/>
    <property type="evidence" value="ECO:0007669"/>
    <property type="project" value="TreeGrafter"/>
</dbReference>
<dbReference type="GO" id="GO:0003779">
    <property type="term" value="F:actin binding"/>
    <property type="evidence" value="ECO:0007669"/>
    <property type="project" value="UniProtKB-KW"/>
</dbReference>
<evidence type="ECO:0000313" key="14">
    <source>
        <dbReference type="Proteomes" id="UP000265120"/>
    </source>
</evidence>
<dbReference type="Ensembl" id="ENSCSET00000030063.1">
    <property type="protein sequence ID" value="ENSCSEP00000029662.1"/>
    <property type="gene ID" value="ENSCSEG00000019000.1"/>
</dbReference>
<dbReference type="GO" id="GO:0030027">
    <property type="term" value="C:lamellipodium"/>
    <property type="evidence" value="ECO:0007669"/>
    <property type="project" value="UniProtKB-SubCell"/>
</dbReference>
<dbReference type="PANTHER" id="PTHR11202:SF12">
    <property type="entry name" value="VASODILATOR-STIMULATED PHOSPHOPROTEIN"/>
    <property type="match status" value="1"/>
</dbReference>
<dbReference type="GO" id="GO:0001843">
    <property type="term" value="P:neural tube closure"/>
    <property type="evidence" value="ECO:0007669"/>
    <property type="project" value="TreeGrafter"/>
</dbReference>
<dbReference type="GO" id="GO:0005829">
    <property type="term" value="C:cytosol"/>
    <property type="evidence" value="ECO:0007669"/>
    <property type="project" value="UniProtKB-ARBA"/>
</dbReference>
<sequence>MGESSICQVKATVMMYDDTNKRWLPVGSDAPSFSRVQIYHNPAANTYRVVGRKLTADQQVVINCPIVRGMKYNQATPNFHQWRDHRQVWGMNFGSKEDAALFANSMLHALETLSASAGPAPSGPPAPPPPPTGGGIPPPPPPPPPSGGGGVGGNDLAAALAGAKLRKAKVRCTYVFV</sequence>
<dbReference type="GeneTree" id="ENSGT00940000156765"/>
<dbReference type="Pfam" id="PF00568">
    <property type="entry name" value="WH1"/>
    <property type="match status" value="1"/>
</dbReference>
<evidence type="ECO:0000256" key="2">
    <source>
        <dbReference type="ARBA" id="ARBA00004486"/>
    </source>
</evidence>
<keyword evidence="5" id="KW-0963">Cytoplasm</keyword>
<dbReference type="GO" id="GO:0007411">
    <property type="term" value="P:axon guidance"/>
    <property type="evidence" value="ECO:0007669"/>
    <property type="project" value="TreeGrafter"/>
</dbReference>
<keyword evidence="9" id="KW-0206">Cytoskeleton</keyword>
<dbReference type="InterPro" id="IPR011993">
    <property type="entry name" value="PH-like_dom_sf"/>
</dbReference>
<evidence type="ECO:0000259" key="12">
    <source>
        <dbReference type="PROSITE" id="PS50229"/>
    </source>
</evidence>
<dbReference type="SMART" id="SM00461">
    <property type="entry name" value="WH1"/>
    <property type="match status" value="1"/>
</dbReference>
<dbReference type="AlphaFoldDB" id="A0A3P8WT27"/>
<keyword evidence="14" id="KW-1185">Reference proteome</keyword>
<accession>A0A3P8WT27</accession>
<dbReference type="Gene3D" id="2.30.29.30">
    <property type="entry name" value="Pleckstrin-homology domain (PH domain)/Phosphotyrosine-binding domain (PTB)"/>
    <property type="match status" value="1"/>
</dbReference>
<dbReference type="InterPro" id="IPR000697">
    <property type="entry name" value="WH1/EVH1_dom"/>
</dbReference>
<keyword evidence="6" id="KW-0597">Phosphoprotein</keyword>
<keyword evidence="8" id="KW-0009">Actin-binding</keyword>
<organism evidence="13 14">
    <name type="scientific">Cynoglossus semilaevis</name>
    <name type="common">Tongue sole</name>
    <dbReference type="NCBI Taxonomy" id="244447"/>
    <lineage>
        <taxon>Eukaryota</taxon>
        <taxon>Metazoa</taxon>
        <taxon>Chordata</taxon>
        <taxon>Craniata</taxon>
        <taxon>Vertebrata</taxon>
        <taxon>Euteleostomi</taxon>
        <taxon>Actinopterygii</taxon>
        <taxon>Neopterygii</taxon>
        <taxon>Teleostei</taxon>
        <taxon>Neoteleostei</taxon>
        <taxon>Acanthomorphata</taxon>
        <taxon>Carangaria</taxon>
        <taxon>Pleuronectiformes</taxon>
        <taxon>Pleuronectoidei</taxon>
        <taxon>Cynoglossidae</taxon>
        <taxon>Cynoglossinae</taxon>
        <taxon>Cynoglossus</taxon>
    </lineage>
</organism>
<evidence type="ECO:0000256" key="5">
    <source>
        <dbReference type="ARBA" id="ARBA00022490"/>
    </source>
</evidence>
<proteinExistence type="inferred from homology"/>
<dbReference type="GO" id="GO:0017124">
    <property type="term" value="F:SH3 domain binding"/>
    <property type="evidence" value="ECO:0007669"/>
    <property type="project" value="UniProtKB-KW"/>
</dbReference>
<dbReference type="PROSITE" id="PS50229">
    <property type="entry name" value="WH1"/>
    <property type="match status" value="1"/>
</dbReference>
<evidence type="ECO:0000313" key="13">
    <source>
        <dbReference type="Ensembl" id="ENSCSEP00000029662.1"/>
    </source>
</evidence>
<evidence type="ECO:0000256" key="7">
    <source>
        <dbReference type="ARBA" id="ARBA00023036"/>
    </source>
</evidence>
<dbReference type="GO" id="GO:0030175">
    <property type="term" value="C:filopodium"/>
    <property type="evidence" value="ECO:0007669"/>
    <property type="project" value="UniProtKB-SubCell"/>
</dbReference>
<keyword evidence="7" id="KW-0729">SH3-binding</keyword>
<reference evidence="13 14" key="1">
    <citation type="journal article" date="2014" name="Nat. Genet.">
        <title>Whole-genome sequence of a flatfish provides insights into ZW sex chromosome evolution and adaptation to a benthic lifestyle.</title>
        <authorList>
            <person name="Chen S."/>
            <person name="Zhang G."/>
            <person name="Shao C."/>
            <person name="Huang Q."/>
            <person name="Liu G."/>
            <person name="Zhang P."/>
            <person name="Song W."/>
            <person name="An N."/>
            <person name="Chalopin D."/>
            <person name="Volff J.N."/>
            <person name="Hong Y."/>
            <person name="Li Q."/>
            <person name="Sha Z."/>
            <person name="Zhou H."/>
            <person name="Xie M."/>
            <person name="Yu Q."/>
            <person name="Liu Y."/>
            <person name="Xiang H."/>
            <person name="Wang N."/>
            <person name="Wu K."/>
            <person name="Yang C."/>
            <person name="Zhou Q."/>
            <person name="Liao X."/>
            <person name="Yang L."/>
            <person name="Hu Q."/>
            <person name="Zhang J."/>
            <person name="Meng L."/>
            <person name="Jin L."/>
            <person name="Tian Y."/>
            <person name="Lian J."/>
            <person name="Yang J."/>
            <person name="Miao G."/>
            <person name="Liu S."/>
            <person name="Liang Z."/>
            <person name="Yan F."/>
            <person name="Li Y."/>
            <person name="Sun B."/>
            <person name="Zhang H."/>
            <person name="Zhang J."/>
            <person name="Zhu Y."/>
            <person name="Du M."/>
            <person name="Zhao Y."/>
            <person name="Schartl M."/>
            <person name="Tang Q."/>
            <person name="Wang J."/>
        </authorList>
    </citation>
    <scope>NUCLEOTIDE SEQUENCE</scope>
</reference>
<dbReference type="GO" id="GO:0030036">
    <property type="term" value="P:actin cytoskeleton organization"/>
    <property type="evidence" value="ECO:0007669"/>
    <property type="project" value="TreeGrafter"/>
</dbReference>
<reference evidence="13" key="3">
    <citation type="submission" date="2025-09" db="UniProtKB">
        <authorList>
            <consortium name="Ensembl"/>
        </authorList>
    </citation>
    <scope>IDENTIFICATION</scope>
</reference>
<reference evidence="13" key="2">
    <citation type="submission" date="2025-08" db="UniProtKB">
        <authorList>
            <consortium name="Ensembl"/>
        </authorList>
    </citation>
    <scope>IDENTIFICATION</scope>
</reference>
<evidence type="ECO:0000256" key="9">
    <source>
        <dbReference type="ARBA" id="ARBA00023212"/>
    </source>
</evidence>
<dbReference type="FunFam" id="2.30.29.30:FF:000047">
    <property type="entry name" value="vasodilator-stimulated phosphoprotein isoform X2"/>
    <property type="match status" value="1"/>
</dbReference>